<gene>
    <name evidence="1" type="ORF">GWI30_23210</name>
</gene>
<evidence type="ECO:0000313" key="1">
    <source>
        <dbReference type="EMBL" id="QHQ53741.1"/>
    </source>
</evidence>
<dbReference type="RefSeq" id="WP_161507992.1">
    <property type="nucleotide sequence ID" value="NZ_CAWPID010000002.1"/>
</dbReference>
<organism evidence="1 2">
    <name type="scientific">Aeromonas media</name>
    <dbReference type="NCBI Taxonomy" id="651"/>
    <lineage>
        <taxon>Bacteria</taxon>
        <taxon>Pseudomonadati</taxon>
        <taxon>Pseudomonadota</taxon>
        <taxon>Gammaproteobacteria</taxon>
        <taxon>Aeromonadales</taxon>
        <taxon>Aeromonadaceae</taxon>
        <taxon>Aeromonas</taxon>
    </lineage>
</organism>
<protein>
    <recommendedName>
        <fullName evidence="3">HTH OST-type domain-containing protein</fullName>
    </recommendedName>
</protein>
<accession>A0AAE6SNM6</accession>
<geneLocation type="plasmid" evidence="2">
    <name>pmc64a</name>
</geneLocation>
<dbReference type="Proteomes" id="UP000463871">
    <property type="component" value="Plasmid pMC64A"/>
</dbReference>
<evidence type="ECO:0008006" key="3">
    <source>
        <dbReference type="Google" id="ProtNLM"/>
    </source>
</evidence>
<dbReference type="EMBL" id="CP047963">
    <property type="protein sequence ID" value="QHQ53741.1"/>
    <property type="molecule type" value="Genomic_DNA"/>
</dbReference>
<keyword evidence="1" id="KW-0614">Plasmid</keyword>
<dbReference type="AlphaFoldDB" id="A0AAE6SNM6"/>
<sequence length="263" mass="29843">MDGHGPVNDPPVLTALKDHIALQYGRCLLNMNKFEMILKVVLPTLRISGIPAELAGQIERERQVLGNQTLGYLITQFCERTTAEDKPEVDEESFTGPHISISYGFDEEFGGWLNERLTQLLKLRNELVHGFHGRFDTHSEASCQEAIIYLAEALHFIRESLRTLHSLLESFKSSQQAMAEIVRSTPFEHQILYGNTPGQPVDNWEATTIVQQLQLAEEALAIDGWTPLNDAIHHIQTHGWPDLSPNQYDCSSWREVIHHTQLL</sequence>
<reference evidence="1 2" key="1">
    <citation type="submission" date="2020-01" db="EMBL/GenBank/DDBJ databases">
        <title>Complete genome of Aeromonas media MC64.</title>
        <authorList>
            <person name="Cao G."/>
            <person name="Fu J."/>
            <person name="Zhong C."/>
        </authorList>
    </citation>
    <scope>NUCLEOTIDE SEQUENCE [LARGE SCALE GENOMIC DNA]</scope>
    <source>
        <strain evidence="1 2">MC64</strain>
        <plasmid evidence="2">pmc64a</plasmid>
    </source>
</reference>
<evidence type="ECO:0000313" key="2">
    <source>
        <dbReference type="Proteomes" id="UP000463871"/>
    </source>
</evidence>
<proteinExistence type="predicted"/>
<name>A0AAE6SNM6_AERME</name>